<dbReference type="Gene3D" id="3.10.580.10">
    <property type="entry name" value="CBS-domain"/>
    <property type="match status" value="1"/>
</dbReference>
<dbReference type="STRING" id="571438.SAMN05192586_10837"/>
<dbReference type="PANTHER" id="PTHR43080:SF2">
    <property type="entry name" value="CBS DOMAIN-CONTAINING PROTEIN"/>
    <property type="match status" value="1"/>
</dbReference>
<dbReference type="PROSITE" id="PS51371">
    <property type="entry name" value="CBS"/>
    <property type="match status" value="2"/>
</dbReference>
<dbReference type="RefSeq" id="WP_092153495.1">
    <property type="nucleotide sequence ID" value="NZ_FNBX01000008.1"/>
</dbReference>
<dbReference type="SMART" id="SM00116">
    <property type="entry name" value="CBS"/>
    <property type="match status" value="2"/>
</dbReference>
<dbReference type="SUPFAM" id="SSF54631">
    <property type="entry name" value="CBS-domain pair"/>
    <property type="match status" value="1"/>
</dbReference>
<dbReference type="PANTHER" id="PTHR43080">
    <property type="entry name" value="CBS DOMAIN-CONTAINING PROTEIN CBSX3, MITOCHONDRIAL"/>
    <property type="match status" value="1"/>
</dbReference>
<gene>
    <name evidence="4" type="ORF">SAMN05192586_10837</name>
</gene>
<organism evidence="4 5">
    <name type="scientific">Desulfovibrio legallii</name>
    <dbReference type="NCBI Taxonomy" id="571438"/>
    <lineage>
        <taxon>Bacteria</taxon>
        <taxon>Pseudomonadati</taxon>
        <taxon>Thermodesulfobacteriota</taxon>
        <taxon>Desulfovibrionia</taxon>
        <taxon>Desulfovibrionales</taxon>
        <taxon>Desulfovibrionaceae</taxon>
        <taxon>Desulfovibrio</taxon>
    </lineage>
</organism>
<dbReference type="InterPro" id="IPR000644">
    <property type="entry name" value="CBS_dom"/>
</dbReference>
<dbReference type="EMBL" id="FNBX01000008">
    <property type="protein sequence ID" value="SDF57902.1"/>
    <property type="molecule type" value="Genomic_DNA"/>
</dbReference>
<feature type="domain" description="CBS" evidence="3">
    <location>
        <begin position="82"/>
        <end position="140"/>
    </location>
</feature>
<evidence type="ECO:0000256" key="1">
    <source>
        <dbReference type="ARBA" id="ARBA00023122"/>
    </source>
</evidence>
<accession>A0A1G7M856</accession>
<evidence type="ECO:0000313" key="4">
    <source>
        <dbReference type="EMBL" id="SDF57902.1"/>
    </source>
</evidence>
<dbReference type="Pfam" id="PF00571">
    <property type="entry name" value="CBS"/>
    <property type="match status" value="2"/>
</dbReference>
<name>A0A1G7M856_9BACT</name>
<evidence type="ECO:0000313" key="5">
    <source>
        <dbReference type="Proteomes" id="UP000199355"/>
    </source>
</evidence>
<dbReference type="InterPro" id="IPR051257">
    <property type="entry name" value="Diverse_CBS-Domain"/>
</dbReference>
<evidence type="ECO:0000259" key="3">
    <source>
        <dbReference type="PROSITE" id="PS51371"/>
    </source>
</evidence>
<feature type="domain" description="CBS" evidence="3">
    <location>
        <begin position="7"/>
        <end position="66"/>
    </location>
</feature>
<dbReference type="AlphaFoldDB" id="A0A1G7M856"/>
<keyword evidence="1 2" id="KW-0129">CBS domain</keyword>
<dbReference type="CDD" id="cd04584">
    <property type="entry name" value="CBS_pair_AcuB_like"/>
    <property type="match status" value="1"/>
</dbReference>
<dbReference type="InterPro" id="IPR046342">
    <property type="entry name" value="CBS_dom_sf"/>
</dbReference>
<sequence length="226" mass="24562">MLVQNWMTTDVVSVTPETSLLKVGKLLKDHNIRRLPVLDDKGHVVGIISDRDVRDASPSKATTLDMYEMHYLLAELKAKNIMTANPVTISPAETVEKAAMLMLDHKIGGLPVVEESGRLVGILSDQDVFKALVDITGARLGGIQVGVELPDAPGTMRPIFDTLRAHNARLLSVLTASSGDDGMRQVFLRIRQMASPEAEKALLEAIGKQAHVLYCAGRGCRPCRDA</sequence>
<proteinExistence type="predicted"/>
<dbReference type="OrthoDB" id="9802114at2"/>
<dbReference type="Proteomes" id="UP000199355">
    <property type="component" value="Unassembled WGS sequence"/>
</dbReference>
<protein>
    <submittedName>
        <fullName evidence="4">Acetoin utilization protein AcuB</fullName>
    </submittedName>
</protein>
<keyword evidence="5" id="KW-1185">Reference proteome</keyword>
<evidence type="ECO:0000256" key="2">
    <source>
        <dbReference type="PROSITE-ProRule" id="PRU00703"/>
    </source>
</evidence>
<reference evidence="5" key="1">
    <citation type="submission" date="2016-10" db="EMBL/GenBank/DDBJ databases">
        <authorList>
            <person name="Varghese N."/>
            <person name="Submissions S."/>
        </authorList>
    </citation>
    <scope>NUCLEOTIDE SEQUENCE [LARGE SCALE GENOMIC DNA]</scope>
    <source>
        <strain evidence="5">KHC7</strain>
    </source>
</reference>